<feature type="compositionally biased region" description="Polar residues" evidence="1">
    <location>
        <begin position="272"/>
        <end position="281"/>
    </location>
</feature>
<dbReference type="GeneID" id="108666414"/>
<feature type="compositionally biased region" description="Basic and acidic residues" evidence="1">
    <location>
        <begin position="1087"/>
        <end position="1107"/>
    </location>
</feature>
<dbReference type="RefSeq" id="XP_018008780.1">
    <property type="nucleotide sequence ID" value="XM_018153291.2"/>
</dbReference>
<feature type="compositionally biased region" description="Basic and acidic residues" evidence="1">
    <location>
        <begin position="69"/>
        <end position="81"/>
    </location>
</feature>
<accession>A0A8B7N596</accession>
<organism evidence="2 3">
    <name type="scientific">Hyalella azteca</name>
    <name type="common">Amphipod</name>
    <dbReference type="NCBI Taxonomy" id="294128"/>
    <lineage>
        <taxon>Eukaryota</taxon>
        <taxon>Metazoa</taxon>
        <taxon>Ecdysozoa</taxon>
        <taxon>Arthropoda</taxon>
        <taxon>Crustacea</taxon>
        <taxon>Multicrustacea</taxon>
        <taxon>Malacostraca</taxon>
        <taxon>Eumalacostraca</taxon>
        <taxon>Peracarida</taxon>
        <taxon>Amphipoda</taxon>
        <taxon>Senticaudata</taxon>
        <taxon>Talitrida</taxon>
        <taxon>Talitroidea</taxon>
        <taxon>Hyalellidae</taxon>
        <taxon>Hyalella</taxon>
    </lineage>
</organism>
<feature type="compositionally biased region" description="Basic and acidic residues" evidence="1">
    <location>
        <begin position="185"/>
        <end position="202"/>
    </location>
</feature>
<feature type="compositionally biased region" description="Polar residues" evidence="1">
    <location>
        <begin position="148"/>
        <end position="161"/>
    </location>
</feature>
<proteinExistence type="predicted"/>
<dbReference type="AlphaFoldDB" id="A0A8B7N596"/>
<keyword evidence="2" id="KW-1185">Reference proteome</keyword>
<feature type="region of interest" description="Disordered" evidence="1">
    <location>
        <begin position="1"/>
        <end position="340"/>
    </location>
</feature>
<dbReference type="Proteomes" id="UP000694843">
    <property type="component" value="Unplaced"/>
</dbReference>
<reference evidence="3" key="1">
    <citation type="submission" date="2025-08" db="UniProtKB">
        <authorList>
            <consortium name="RefSeq"/>
        </authorList>
    </citation>
    <scope>IDENTIFICATION</scope>
    <source>
        <tissue evidence="3">Whole organism</tissue>
    </source>
</reference>
<dbReference type="KEGG" id="hazt:108666414"/>
<feature type="region of interest" description="Disordered" evidence="1">
    <location>
        <begin position="463"/>
        <end position="550"/>
    </location>
</feature>
<feature type="compositionally biased region" description="Basic and acidic residues" evidence="1">
    <location>
        <begin position="463"/>
        <end position="477"/>
    </location>
</feature>
<feature type="compositionally biased region" description="Polar residues" evidence="1">
    <location>
        <begin position="226"/>
        <end position="237"/>
    </location>
</feature>
<feature type="region of interest" description="Disordered" evidence="1">
    <location>
        <begin position="1046"/>
        <end position="1137"/>
    </location>
</feature>
<feature type="compositionally biased region" description="Basic and acidic residues" evidence="1">
    <location>
        <begin position="130"/>
        <end position="147"/>
    </location>
</feature>
<protein>
    <submittedName>
        <fullName evidence="3">Uncharacterized protein LOC108666414</fullName>
    </submittedName>
</protein>
<evidence type="ECO:0000313" key="2">
    <source>
        <dbReference type="Proteomes" id="UP000694843"/>
    </source>
</evidence>
<evidence type="ECO:0000256" key="1">
    <source>
        <dbReference type="SAM" id="MobiDB-lite"/>
    </source>
</evidence>
<feature type="compositionally biased region" description="Low complexity" evidence="1">
    <location>
        <begin position="518"/>
        <end position="531"/>
    </location>
</feature>
<evidence type="ECO:0000313" key="3">
    <source>
        <dbReference type="RefSeq" id="XP_018008780.1"/>
    </source>
</evidence>
<feature type="compositionally biased region" description="Basic and acidic residues" evidence="1">
    <location>
        <begin position="282"/>
        <end position="299"/>
    </location>
</feature>
<gene>
    <name evidence="3" type="primary">LOC108666414</name>
</gene>
<sequence>MSSSDDFSTPVKRSVKKKMKKTVWVLPGLTMLDDKEEQLQNRGSRGPPQVEPTSENRSSKAEKRRRTHQREVRKRESEQQHVGESSIASAPSSSKAEERRMRRQNKQQRKETQPQQVGESSVSSAPSSSKAEERRMRRQNKQERKETQPQQVGESSVTSAQAHGEVDGKVVTPDRVAPLELDPTDPPRAELDNDISEARDLGQEPESSLNEELRGLALQAKDNLEYSRSTDANSTGGRSRPYRAAALKPSVVLSRVDAELSTDESDGGNQAYVPQQESQDSSDGRSATDGEKAGEDAYQRKLRLRREARRAQSQREGRRFKRPSGSLKNVHLPNFDSYGRPYSQAPMALASRRRRLALSALGEPRSAPSRKRALTPSQLLDPQKLTTTRDGVNIFLNVAARSQRSGNLDVPPCHEEPILGRTSQDDLRSLLPDTSSMLYDIERYIIKVVARRTIMAAFGFDSEQKKNKKARQDKAIDDEGEASMPGGGDEHDGNSQKSGKAAGETRAAAPGHDHDETSSSTSEADDVASSSNKTAPLGAGSRNRPQTPDRLQYECLIPSCNGLTKPRHMRRHYESIHGFSEENAKLLHNCHRRLHDIDTRQTSKPRMSARELGDRENLVLALIRNLQTPLPCANEDMSVALLPLALLSILVDGRGSGHIYEAQVATLKQRIETGKTDAEVLASAAALNSEDSDMECSGMFQSGSGGAETKTVVAQSKSFPAAEDKDDERDDDPVDCQGRAFCYLGQDETPIKRWVSLCPQCFSPFAILKLRDHLKATHKKNAAAATAAFEMASLHKRLVRLSAIPLNGQPLAKYVPPTAVEELREAFGRAQGARTLLAMEPRPVQIVEVGDGLNSLKRGPGTSLVTQAFIHYKSPEFKESFPKLSRVLNDFHLSLIALEKPEKGHAAATKTFKEFLSIFLTHLFNIPAEKRTDMEIKEVLMQLNTAMTVYRQKVGGNMMPDSIKRYMCSVVRFASYVNSLNLPAKVIGNYSLSNIENLVKSQKRIISDDVETYAHFKTIGRNVRRHTPTRESFRFGSPVIAAWLEKGPRRRKQPLAPQHSEEEQTAANAHAMEDAPNENDPSLATDAHLDLEVTTQVDRDDVERYDAQKSPILPPTQTSSSTKEGKTGGQHKQKMKF</sequence>
<feature type="compositionally biased region" description="Low complexity" evidence="1">
    <location>
        <begin position="84"/>
        <end position="94"/>
    </location>
</feature>
<feature type="compositionally biased region" description="Low complexity" evidence="1">
    <location>
        <begin position="120"/>
        <end position="129"/>
    </location>
</feature>
<name>A0A8B7N596_HYAAZ</name>